<dbReference type="OrthoDB" id="6133115at2759"/>
<feature type="non-terminal residue" evidence="3">
    <location>
        <position position="640"/>
    </location>
</feature>
<dbReference type="GO" id="GO:0000981">
    <property type="term" value="F:DNA-binding transcription factor activity, RNA polymerase II-specific"/>
    <property type="evidence" value="ECO:0007669"/>
    <property type="project" value="InterPro"/>
</dbReference>
<dbReference type="OMA" id="MASMACK"/>
<dbReference type="EMBL" id="NCSJ02000535">
    <property type="protein sequence ID" value="RFU23997.1"/>
    <property type="molecule type" value="Genomic_DNA"/>
</dbReference>
<evidence type="ECO:0000313" key="4">
    <source>
        <dbReference type="Proteomes" id="UP000258309"/>
    </source>
</evidence>
<dbReference type="Pfam" id="PF00172">
    <property type="entry name" value="Zn_clus"/>
    <property type="match status" value="1"/>
</dbReference>
<dbReference type="GO" id="GO:0008270">
    <property type="term" value="F:zinc ion binding"/>
    <property type="evidence" value="ECO:0007669"/>
    <property type="project" value="InterPro"/>
</dbReference>
<dbReference type="STRING" id="5539.A0A3E2GSG9"/>
<dbReference type="InterPro" id="IPR001138">
    <property type="entry name" value="Zn2Cys6_DnaBD"/>
</dbReference>
<keyword evidence="4" id="KW-1185">Reference proteome</keyword>
<proteinExistence type="predicted"/>
<feature type="non-terminal residue" evidence="3">
    <location>
        <position position="1"/>
    </location>
</feature>
<sequence>MNQIGQYQRGSLAAQTCETCRSRKRKCEETRPKCSLCKRLRVNCQYKDRNTERKKEPLSEILSLLRQVNSNVEHIVLNGQNDLGTSQQQQHSIINSYCDLNDRPSTAPQPHISNIDVISREDDASLSVPYRHSTAAHTLLEWPFIHRKLQDLPTSSDIYPCRTGIDWFLFIQHQQINHKPLATELSMTTTNLVDILHEVPYASIVLWINMYFDTFNFIHPLLDRPLFFQETLPMALNTNTVVKTTEVAEKSTILTLLVIALGDKWYDRPPGLKYFNESRRRLGFVETGYSLEVVQIQALTSLYYSACFHHVEAWRMSVQASATCYLLVKSHHHDWDTTEGDLLKQAFWHCVAVEVGHHLELNLPYTSIMDLEQSVPLPSFLGPYCERDQRANDISQFHHHYAALVTLRRICRAFHTSVEDVLKGGEVNDTNEPFKADGLASIIRESARQLQQWRNMLPSWLRWNDDGRTIVNGRVLFITKPDNKDRDTLNAYKYTHDIQVAMLRTRYYYAQYMIYRPLVYKALHFPTRMTAQDVYDVSVCLKCCLNWPMTFAPNKGQKPLVPYLFCWSQNFLGILLVFYYAQESPLLQSIRKEYLDENDISQSLGLMRDWIRDLKDVDGLAEWSWHVIETLFQKQKLMTE</sequence>
<dbReference type="InterPro" id="IPR036864">
    <property type="entry name" value="Zn2-C6_fun-type_DNA-bd_sf"/>
</dbReference>
<dbReference type="PROSITE" id="PS00463">
    <property type="entry name" value="ZN2_CY6_FUNGAL_1"/>
    <property type="match status" value="1"/>
</dbReference>
<accession>A0A3E2GSG9</accession>
<dbReference type="PANTHER" id="PTHR47785">
    <property type="entry name" value="ZN(II)2CYS6 TRANSCRIPTION FACTOR (EUROFUNG)-RELATED-RELATED"/>
    <property type="match status" value="1"/>
</dbReference>
<feature type="domain" description="Zn(2)-C6 fungal-type" evidence="2">
    <location>
        <begin position="16"/>
        <end position="46"/>
    </location>
</feature>
<evidence type="ECO:0000256" key="1">
    <source>
        <dbReference type="ARBA" id="ARBA00023242"/>
    </source>
</evidence>
<dbReference type="PROSITE" id="PS50048">
    <property type="entry name" value="ZN2_CY6_FUNGAL_2"/>
    <property type="match status" value="1"/>
</dbReference>
<dbReference type="SMART" id="SM00066">
    <property type="entry name" value="GAL4"/>
    <property type="match status" value="1"/>
</dbReference>
<dbReference type="PANTHER" id="PTHR47785:SF6">
    <property type="entry name" value="ZN(II)2CYS6 TRANSCRIPTION FACTOR (EUROFUNG)"/>
    <property type="match status" value="1"/>
</dbReference>
<reference evidence="3 4" key="1">
    <citation type="submission" date="2018-05" db="EMBL/GenBank/DDBJ databases">
        <title>Draft genome sequence of Scytalidium lignicola DSM 105466, a ubiquitous saprotrophic fungus.</title>
        <authorList>
            <person name="Buettner E."/>
            <person name="Gebauer A.M."/>
            <person name="Hofrichter M."/>
            <person name="Liers C."/>
            <person name="Kellner H."/>
        </authorList>
    </citation>
    <scope>NUCLEOTIDE SEQUENCE [LARGE SCALE GENOMIC DNA]</scope>
    <source>
        <strain evidence="3 4">DSM 105466</strain>
    </source>
</reference>
<dbReference type="Proteomes" id="UP000258309">
    <property type="component" value="Unassembled WGS sequence"/>
</dbReference>
<comment type="caution">
    <text evidence="3">The sequence shown here is derived from an EMBL/GenBank/DDBJ whole genome shotgun (WGS) entry which is preliminary data.</text>
</comment>
<dbReference type="CDD" id="cd00067">
    <property type="entry name" value="GAL4"/>
    <property type="match status" value="1"/>
</dbReference>
<gene>
    <name evidence="3" type="ORF">B7463_g12344</name>
</gene>
<protein>
    <recommendedName>
        <fullName evidence="2">Zn(2)-C6 fungal-type domain-containing protein</fullName>
    </recommendedName>
</protein>
<dbReference type="AlphaFoldDB" id="A0A3E2GSG9"/>
<dbReference type="CDD" id="cd12148">
    <property type="entry name" value="fungal_TF_MHR"/>
    <property type="match status" value="1"/>
</dbReference>
<dbReference type="Gene3D" id="4.10.240.10">
    <property type="entry name" value="Zn(2)-C6 fungal-type DNA-binding domain"/>
    <property type="match status" value="1"/>
</dbReference>
<keyword evidence="1" id="KW-0539">Nucleus</keyword>
<name>A0A3E2GSG9_SCYLI</name>
<organism evidence="3 4">
    <name type="scientific">Scytalidium lignicola</name>
    <name type="common">Hyphomycete</name>
    <dbReference type="NCBI Taxonomy" id="5539"/>
    <lineage>
        <taxon>Eukaryota</taxon>
        <taxon>Fungi</taxon>
        <taxon>Dikarya</taxon>
        <taxon>Ascomycota</taxon>
        <taxon>Pezizomycotina</taxon>
        <taxon>Leotiomycetes</taxon>
        <taxon>Leotiomycetes incertae sedis</taxon>
        <taxon>Scytalidium</taxon>
    </lineage>
</organism>
<dbReference type="InterPro" id="IPR053181">
    <property type="entry name" value="EcdB-like_regulator"/>
</dbReference>
<dbReference type="SUPFAM" id="SSF57701">
    <property type="entry name" value="Zn2/Cys6 DNA-binding domain"/>
    <property type="match status" value="1"/>
</dbReference>
<evidence type="ECO:0000259" key="2">
    <source>
        <dbReference type="PROSITE" id="PS50048"/>
    </source>
</evidence>
<evidence type="ECO:0000313" key="3">
    <source>
        <dbReference type="EMBL" id="RFU23997.1"/>
    </source>
</evidence>